<sequence length="53" mass="6419">MERSKHDGEVAVAETVRLIRRRRQQVIRNEEQYRFCHEFMKSFVEGCAVYTKT</sequence>
<keyword evidence="3" id="KW-1185">Reference proteome</keyword>
<organism evidence="2 3">
    <name type="scientific">Dreissena polymorpha</name>
    <name type="common">Zebra mussel</name>
    <name type="synonym">Mytilus polymorpha</name>
    <dbReference type="NCBI Taxonomy" id="45954"/>
    <lineage>
        <taxon>Eukaryota</taxon>
        <taxon>Metazoa</taxon>
        <taxon>Spiralia</taxon>
        <taxon>Lophotrochozoa</taxon>
        <taxon>Mollusca</taxon>
        <taxon>Bivalvia</taxon>
        <taxon>Autobranchia</taxon>
        <taxon>Heteroconchia</taxon>
        <taxon>Euheterodonta</taxon>
        <taxon>Imparidentia</taxon>
        <taxon>Neoheterodontei</taxon>
        <taxon>Myida</taxon>
        <taxon>Dreissenoidea</taxon>
        <taxon>Dreissenidae</taxon>
        <taxon>Dreissena</taxon>
    </lineage>
</organism>
<feature type="domain" description="Tyrosine-protein phosphatase" evidence="1">
    <location>
        <begin position="2"/>
        <end position="40"/>
    </location>
</feature>
<reference evidence="2" key="1">
    <citation type="journal article" date="2019" name="bioRxiv">
        <title>The Genome of the Zebra Mussel, Dreissena polymorpha: A Resource for Invasive Species Research.</title>
        <authorList>
            <person name="McCartney M.A."/>
            <person name="Auch B."/>
            <person name="Kono T."/>
            <person name="Mallez S."/>
            <person name="Zhang Y."/>
            <person name="Obille A."/>
            <person name="Becker A."/>
            <person name="Abrahante J.E."/>
            <person name="Garbe J."/>
            <person name="Badalamenti J.P."/>
            <person name="Herman A."/>
            <person name="Mangelson H."/>
            <person name="Liachko I."/>
            <person name="Sullivan S."/>
            <person name="Sone E.D."/>
            <person name="Koren S."/>
            <person name="Silverstein K.A.T."/>
            <person name="Beckman K.B."/>
            <person name="Gohl D.M."/>
        </authorList>
    </citation>
    <scope>NUCLEOTIDE SEQUENCE</scope>
    <source>
        <strain evidence="2">Duluth1</strain>
        <tissue evidence="2">Whole animal</tissue>
    </source>
</reference>
<dbReference type="InterPro" id="IPR029021">
    <property type="entry name" value="Prot-tyrosine_phosphatase-like"/>
</dbReference>
<proteinExistence type="predicted"/>
<dbReference type="Pfam" id="PF00102">
    <property type="entry name" value="Y_phosphatase"/>
    <property type="match status" value="1"/>
</dbReference>
<dbReference type="Proteomes" id="UP000828390">
    <property type="component" value="Unassembled WGS sequence"/>
</dbReference>
<dbReference type="EMBL" id="JAIWYP010000006">
    <property type="protein sequence ID" value="KAH3813757.1"/>
    <property type="molecule type" value="Genomic_DNA"/>
</dbReference>
<comment type="caution">
    <text evidence="2">The sequence shown here is derived from an EMBL/GenBank/DDBJ whole genome shotgun (WGS) entry which is preliminary data.</text>
</comment>
<dbReference type="InterPro" id="IPR000242">
    <property type="entry name" value="PTP_cat"/>
</dbReference>
<dbReference type="GO" id="GO:0004725">
    <property type="term" value="F:protein tyrosine phosphatase activity"/>
    <property type="evidence" value="ECO:0007669"/>
    <property type="project" value="InterPro"/>
</dbReference>
<dbReference type="Gene3D" id="3.90.190.10">
    <property type="entry name" value="Protein tyrosine phosphatase superfamily"/>
    <property type="match status" value="1"/>
</dbReference>
<name>A0A9D4JNA1_DREPO</name>
<dbReference type="AlphaFoldDB" id="A0A9D4JNA1"/>
<reference evidence="2" key="2">
    <citation type="submission" date="2020-11" db="EMBL/GenBank/DDBJ databases">
        <authorList>
            <person name="McCartney M.A."/>
            <person name="Auch B."/>
            <person name="Kono T."/>
            <person name="Mallez S."/>
            <person name="Becker A."/>
            <person name="Gohl D.M."/>
            <person name="Silverstein K.A.T."/>
            <person name="Koren S."/>
            <person name="Bechman K.B."/>
            <person name="Herman A."/>
            <person name="Abrahante J.E."/>
            <person name="Garbe J."/>
        </authorList>
    </citation>
    <scope>NUCLEOTIDE SEQUENCE</scope>
    <source>
        <strain evidence="2">Duluth1</strain>
        <tissue evidence="2">Whole animal</tissue>
    </source>
</reference>
<gene>
    <name evidence="2" type="ORF">DPMN_142225</name>
</gene>
<evidence type="ECO:0000259" key="1">
    <source>
        <dbReference type="Pfam" id="PF00102"/>
    </source>
</evidence>
<evidence type="ECO:0000313" key="2">
    <source>
        <dbReference type="EMBL" id="KAH3813757.1"/>
    </source>
</evidence>
<evidence type="ECO:0000313" key="3">
    <source>
        <dbReference type="Proteomes" id="UP000828390"/>
    </source>
</evidence>
<protein>
    <recommendedName>
        <fullName evidence="1">Tyrosine-protein phosphatase domain-containing protein</fullName>
    </recommendedName>
</protein>
<accession>A0A9D4JNA1</accession>
<dbReference type="SUPFAM" id="SSF52799">
    <property type="entry name" value="(Phosphotyrosine protein) phosphatases II"/>
    <property type="match status" value="1"/>
</dbReference>